<feature type="compositionally biased region" description="Basic and acidic residues" evidence="2">
    <location>
        <begin position="564"/>
        <end position="576"/>
    </location>
</feature>
<dbReference type="CDD" id="cd05471">
    <property type="entry name" value="pepsin_like"/>
    <property type="match status" value="1"/>
</dbReference>
<dbReference type="InterPro" id="IPR021109">
    <property type="entry name" value="Peptidase_aspartic_dom_sf"/>
</dbReference>
<feature type="domain" description="Peptidase A1" evidence="5">
    <location>
        <begin position="58"/>
        <end position="401"/>
    </location>
</feature>
<name>A0A2J6RWV7_HYAVF</name>
<comment type="similarity">
    <text evidence="1">Belongs to the peptidase A1 family.</text>
</comment>
<gene>
    <name evidence="6" type="ORF">L207DRAFT_484083</name>
</gene>
<accession>A0A2J6RWV7</accession>
<dbReference type="STRING" id="1149755.A0A2J6RWV7"/>
<protein>
    <submittedName>
        <fullName evidence="6">Acid protease</fullName>
    </submittedName>
</protein>
<keyword evidence="7" id="KW-1185">Reference proteome</keyword>
<dbReference type="SUPFAM" id="SSF50630">
    <property type="entry name" value="Acid proteases"/>
    <property type="match status" value="1"/>
</dbReference>
<keyword evidence="3" id="KW-1133">Transmembrane helix</keyword>
<dbReference type="GO" id="GO:0006508">
    <property type="term" value="P:proteolysis"/>
    <property type="evidence" value="ECO:0007669"/>
    <property type="project" value="UniProtKB-KW"/>
</dbReference>
<evidence type="ECO:0000256" key="2">
    <source>
        <dbReference type="SAM" id="MobiDB-lite"/>
    </source>
</evidence>
<evidence type="ECO:0000313" key="7">
    <source>
        <dbReference type="Proteomes" id="UP000235786"/>
    </source>
</evidence>
<dbReference type="Pfam" id="PF00026">
    <property type="entry name" value="Asp"/>
    <property type="match status" value="1"/>
</dbReference>
<dbReference type="Gene3D" id="2.40.70.10">
    <property type="entry name" value="Acid Proteases"/>
    <property type="match status" value="2"/>
</dbReference>
<dbReference type="GO" id="GO:0004190">
    <property type="term" value="F:aspartic-type endopeptidase activity"/>
    <property type="evidence" value="ECO:0007669"/>
    <property type="project" value="InterPro"/>
</dbReference>
<dbReference type="EMBL" id="KZ613942">
    <property type="protein sequence ID" value="PMD42997.1"/>
    <property type="molecule type" value="Genomic_DNA"/>
</dbReference>
<reference evidence="6 7" key="1">
    <citation type="submission" date="2016-04" db="EMBL/GenBank/DDBJ databases">
        <title>A degradative enzymes factory behind the ericoid mycorrhizal symbiosis.</title>
        <authorList>
            <consortium name="DOE Joint Genome Institute"/>
            <person name="Martino E."/>
            <person name="Morin E."/>
            <person name="Grelet G."/>
            <person name="Kuo A."/>
            <person name="Kohler A."/>
            <person name="Daghino S."/>
            <person name="Barry K."/>
            <person name="Choi C."/>
            <person name="Cichocki N."/>
            <person name="Clum A."/>
            <person name="Copeland A."/>
            <person name="Hainaut M."/>
            <person name="Haridas S."/>
            <person name="Labutti K."/>
            <person name="Lindquist E."/>
            <person name="Lipzen A."/>
            <person name="Khouja H.-R."/>
            <person name="Murat C."/>
            <person name="Ohm R."/>
            <person name="Olson A."/>
            <person name="Spatafora J."/>
            <person name="Veneault-Fourrey C."/>
            <person name="Henrissat B."/>
            <person name="Grigoriev I."/>
            <person name="Martin F."/>
            <person name="Perotto S."/>
        </authorList>
    </citation>
    <scope>NUCLEOTIDE SEQUENCE [LARGE SCALE GENOMIC DNA]</scope>
    <source>
        <strain evidence="6 7">F</strain>
    </source>
</reference>
<sequence length="681" mass="74495">MLVNLKCQWHTLPLLLIIVIQQAAAMILAERIEPRSTAPAPISVTPSQDWDGNDGPWSSFAVQIGNPPQSVRLLISTKLAQTWAVAPEGCGSGDPTNCAQLRGGEYNYDTSSTWVPNLANASTQIYYLMLESNLGYDGLGRYGFDDITLGFQGGGEVTLKNQTVAGIATKEYYMGLFGLSPSATNFSSSGASVPSFMENLRSQGKIPSLSWGYTAGNQYRLDQVFGSLTLGGYDSSRFIPNDFSIPFAPDFDKDLTVQIDNISLDEDLILLESPITAFLDSSIPYIYLPASACALFESAFGLTWDETAQIYLVNTTQHILLQTQNPNVTFTLGSDSSTSKVNITLPYAAFDLTASTPLVDGTANYFPLKQANDSTQYTLGRTFFQEAYIIADFERKTFSVSQCKWVEAPQNIVTIYPPANSTLGPAFSTSLPKEKIEIIAGIATGAFLAILCAFLVWLYWLRHQRTALKLTNPPTPREMQVLYNKPELECSPAGTIATICEVESGKVERVAEVDGRMWRGEMPAREEVAAEMDAKTKPVEIGGREQRWSWTRGDSRASRFRFGGKRDGGECEKGEDEKESEMSDGSVECEKSEGNVVGPAEGEETLSSLSSGMGSFANWNVGPDGFVPAMGNLEDYIVSPQVENPEVPERRIGNLEDYIVSPQVASPESPELRMNGFGNRF</sequence>
<keyword evidence="3" id="KW-0472">Membrane</keyword>
<evidence type="ECO:0000259" key="5">
    <source>
        <dbReference type="PROSITE" id="PS51767"/>
    </source>
</evidence>
<keyword evidence="6" id="KW-0378">Hydrolase</keyword>
<dbReference type="InterPro" id="IPR001461">
    <property type="entry name" value="Aspartic_peptidase_A1"/>
</dbReference>
<feature type="region of interest" description="Disordered" evidence="2">
    <location>
        <begin position="559"/>
        <end position="608"/>
    </location>
</feature>
<keyword evidence="6" id="KW-0645">Protease</keyword>
<dbReference type="PANTHER" id="PTHR47966:SF51">
    <property type="entry name" value="BETA-SITE APP-CLEAVING ENZYME, ISOFORM A-RELATED"/>
    <property type="match status" value="1"/>
</dbReference>
<keyword evidence="4" id="KW-0732">Signal</keyword>
<dbReference type="AlphaFoldDB" id="A0A2J6RWV7"/>
<feature type="signal peptide" evidence="4">
    <location>
        <begin position="1"/>
        <end position="25"/>
    </location>
</feature>
<dbReference type="Proteomes" id="UP000235786">
    <property type="component" value="Unassembled WGS sequence"/>
</dbReference>
<feature type="region of interest" description="Disordered" evidence="2">
    <location>
        <begin position="662"/>
        <end position="681"/>
    </location>
</feature>
<dbReference type="GO" id="GO:0000324">
    <property type="term" value="C:fungal-type vacuole"/>
    <property type="evidence" value="ECO:0007669"/>
    <property type="project" value="TreeGrafter"/>
</dbReference>
<dbReference type="OrthoDB" id="4074350at2759"/>
<evidence type="ECO:0000256" key="4">
    <source>
        <dbReference type="SAM" id="SignalP"/>
    </source>
</evidence>
<evidence type="ECO:0000313" key="6">
    <source>
        <dbReference type="EMBL" id="PMD42997.1"/>
    </source>
</evidence>
<organism evidence="6 7">
    <name type="scientific">Hyaloscypha variabilis (strain UAMH 11265 / GT02V1 / F)</name>
    <name type="common">Meliniomyces variabilis</name>
    <dbReference type="NCBI Taxonomy" id="1149755"/>
    <lineage>
        <taxon>Eukaryota</taxon>
        <taxon>Fungi</taxon>
        <taxon>Dikarya</taxon>
        <taxon>Ascomycota</taxon>
        <taxon>Pezizomycotina</taxon>
        <taxon>Leotiomycetes</taxon>
        <taxon>Helotiales</taxon>
        <taxon>Hyaloscyphaceae</taxon>
        <taxon>Hyaloscypha</taxon>
        <taxon>Hyaloscypha variabilis</taxon>
    </lineage>
</organism>
<evidence type="ECO:0000256" key="3">
    <source>
        <dbReference type="SAM" id="Phobius"/>
    </source>
</evidence>
<feature type="chain" id="PRO_5014433220" evidence="4">
    <location>
        <begin position="26"/>
        <end position="681"/>
    </location>
</feature>
<dbReference type="InterPro" id="IPR034164">
    <property type="entry name" value="Pepsin-like_dom"/>
</dbReference>
<keyword evidence="3" id="KW-0812">Transmembrane</keyword>
<dbReference type="PANTHER" id="PTHR47966">
    <property type="entry name" value="BETA-SITE APP-CLEAVING ENZYME, ISOFORM A-RELATED"/>
    <property type="match status" value="1"/>
</dbReference>
<dbReference type="PROSITE" id="PS51767">
    <property type="entry name" value="PEPTIDASE_A1"/>
    <property type="match status" value="1"/>
</dbReference>
<feature type="transmembrane region" description="Helical" evidence="3">
    <location>
        <begin position="438"/>
        <end position="460"/>
    </location>
</feature>
<proteinExistence type="inferred from homology"/>
<dbReference type="InterPro" id="IPR033121">
    <property type="entry name" value="PEPTIDASE_A1"/>
</dbReference>
<dbReference type="PRINTS" id="PR00792">
    <property type="entry name" value="PEPSIN"/>
</dbReference>
<evidence type="ECO:0000256" key="1">
    <source>
        <dbReference type="ARBA" id="ARBA00007447"/>
    </source>
</evidence>